<dbReference type="OrthoDB" id="9808310at2"/>
<dbReference type="Proteomes" id="UP000199532">
    <property type="component" value="Unassembled WGS sequence"/>
</dbReference>
<protein>
    <submittedName>
        <fullName evidence="2">Alkylhydroperoxidase AhpD family core domain-containing protein</fullName>
    </submittedName>
</protein>
<keyword evidence="3" id="KW-1185">Reference proteome</keyword>
<dbReference type="InterPro" id="IPR029032">
    <property type="entry name" value="AhpD-like"/>
</dbReference>
<dbReference type="InterPro" id="IPR004675">
    <property type="entry name" value="AhpD_core"/>
</dbReference>
<dbReference type="PANTHER" id="PTHR35446">
    <property type="entry name" value="SI:CH211-175M2.5"/>
    <property type="match status" value="1"/>
</dbReference>
<dbReference type="GO" id="GO:0051920">
    <property type="term" value="F:peroxiredoxin activity"/>
    <property type="evidence" value="ECO:0007669"/>
    <property type="project" value="InterPro"/>
</dbReference>
<dbReference type="NCBIfam" id="TIGR00778">
    <property type="entry name" value="ahpD_dom"/>
    <property type="match status" value="1"/>
</dbReference>
<reference evidence="2 3" key="1">
    <citation type="submission" date="2016-10" db="EMBL/GenBank/DDBJ databases">
        <authorList>
            <person name="de Groot N.N."/>
        </authorList>
    </citation>
    <scope>NUCLEOTIDE SEQUENCE [LARGE SCALE GENOMIC DNA]</scope>
    <source>
        <strain evidence="2 3">DSM 19938</strain>
    </source>
</reference>
<evidence type="ECO:0000313" key="2">
    <source>
        <dbReference type="EMBL" id="SEI44286.1"/>
    </source>
</evidence>
<keyword evidence="2" id="KW-0575">Peroxidase</keyword>
<dbReference type="Gene3D" id="1.20.1290.10">
    <property type="entry name" value="AhpD-like"/>
    <property type="match status" value="1"/>
</dbReference>
<evidence type="ECO:0000259" key="1">
    <source>
        <dbReference type="Pfam" id="PF02627"/>
    </source>
</evidence>
<dbReference type="SUPFAM" id="SSF69118">
    <property type="entry name" value="AhpD-like"/>
    <property type="match status" value="1"/>
</dbReference>
<dbReference type="RefSeq" id="WP_090332073.1">
    <property type="nucleotide sequence ID" value="NZ_FNXY01000001.1"/>
</dbReference>
<dbReference type="AlphaFoldDB" id="A0A1H6QQL5"/>
<dbReference type="Pfam" id="PF02627">
    <property type="entry name" value="CMD"/>
    <property type="match status" value="1"/>
</dbReference>
<accession>A0A1H6QQL5</accession>
<name>A0A1H6QQL5_9BACT</name>
<dbReference type="InterPro" id="IPR003779">
    <property type="entry name" value="CMD-like"/>
</dbReference>
<keyword evidence="2" id="KW-0560">Oxidoreductase</keyword>
<dbReference type="PANTHER" id="PTHR35446:SF2">
    <property type="entry name" value="CARBOXYMUCONOLACTONE DECARBOXYLASE-LIKE DOMAIN-CONTAINING PROTEIN"/>
    <property type="match status" value="1"/>
</dbReference>
<gene>
    <name evidence="2" type="ORF">SAMN04487995_0771</name>
</gene>
<organism evidence="2 3">
    <name type="scientific">Dyadobacter koreensis</name>
    <dbReference type="NCBI Taxonomy" id="408657"/>
    <lineage>
        <taxon>Bacteria</taxon>
        <taxon>Pseudomonadati</taxon>
        <taxon>Bacteroidota</taxon>
        <taxon>Cytophagia</taxon>
        <taxon>Cytophagales</taxon>
        <taxon>Spirosomataceae</taxon>
        <taxon>Dyadobacter</taxon>
    </lineage>
</organism>
<proteinExistence type="predicted"/>
<dbReference type="EMBL" id="FNXY01000001">
    <property type="protein sequence ID" value="SEI44286.1"/>
    <property type="molecule type" value="Genomic_DNA"/>
</dbReference>
<feature type="domain" description="Carboxymuconolactone decarboxylase-like" evidence="1">
    <location>
        <begin position="46"/>
        <end position="103"/>
    </location>
</feature>
<sequence>MSRRSFEVPTAEQVGSDSRVILERLKKHLGEVPNLYATIGYSSHALKGFLEFEDELNHGIFSGKEREAIALIVSEVNGCAYCLAGHTEAAIKRGFSKAETIAIRKGEVENRKLYATLQLAKSIAENKGVPDESLLIRFFMAGYKEEAVIELIGLVAARVFTNYIYATTNIPIDFPEAEPLDAIF</sequence>
<dbReference type="STRING" id="408657.SAMN04487995_0771"/>
<evidence type="ECO:0000313" key="3">
    <source>
        <dbReference type="Proteomes" id="UP000199532"/>
    </source>
</evidence>